<dbReference type="PANTHER" id="PTHR48079:SF6">
    <property type="entry name" value="NAD(P)-BINDING DOMAIN-CONTAINING PROTEIN-RELATED"/>
    <property type="match status" value="1"/>
</dbReference>
<dbReference type="GO" id="GO:0004029">
    <property type="term" value="F:aldehyde dehydrogenase (NAD+) activity"/>
    <property type="evidence" value="ECO:0007669"/>
    <property type="project" value="TreeGrafter"/>
</dbReference>
<dbReference type="Pfam" id="PF01370">
    <property type="entry name" value="Epimerase"/>
    <property type="match status" value="1"/>
</dbReference>
<reference evidence="2" key="1">
    <citation type="submission" date="2021-05" db="EMBL/GenBank/DDBJ databases">
        <authorList>
            <person name="Pietrasiak N."/>
            <person name="Ward R."/>
            <person name="Stajich J.E."/>
            <person name="Kurbessoian T."/>
        </authorList>
    </citation>
    <scope>NUCLEOTIDE SEQUENCE</scope>
    <source>
        <strain evidence="2">GSE-TBD4-15B</strain>
    </source>
</reference>
<dbReference type="InterPro" id="IPR051783">
    <property type="entry name" value="NAD(P)-dependent_oxidoreduct"/>
</dbReference>
<reference evidence="2" key="2">
    <citation type="journal article" date="2022" name="Microbiol. Resour. Announc.">
        <title>Metagenome Sequencing to Explore Phylogenomics of Terrestrial Cyanobacteria.</title>
        <authorList>
            <person name="Ward R.D."/>
            <person name="Stajich J.E."/>
            <person name="Johansen J.R."/>
            <person name="Huntemann M."/>
            <person name="Clum A."/>
            <person name="Foster B."/>
            <person name="Foster B."/>
            <person name="Roux S."/>
            <person name="Palaniappan K."/>
            <person name="Varghese N."/>
            <person name="Mukherjee S."/>
            <person name="Reddy T.B.K."/>
            <person name="Daum C."/>
            <person name="Copeland A."/>
            <person name="Chen I.A."/>
            <person name="Ivanova N.N."/>
            <person name="Kyrpides N.C."/>
            <person name="Shapiro N."/>
            <person name="Eloe-Fadrosh E.A."/>
            <person name="Pietrasiak N."/>
        </authorList>
    </citation>
    <scope>NUCLEOTIDE SEQUENCE</scope>
    <source>
        <strain evidence="2">GSE-TBD4-15B</strain>
    </source>
</reference>
<dbReference type="EMBL" id="JAHHHV010000079">
    <property type="protein sequence ID" value="MBW4467715.1"/>
    <property type="molecule type" value="Genomic_DNA"/>
</dbReference>
<gene>
    <name evidence="2" type="ORF">KME07_19995</name>
</gene>
<dbReference type="PANTHER" id="PTHR48079">
    <property type="entry name" value="PROTEIN YEEZ"/>
    <property type="match status" value="1"/>
</dbReference>
<accession>A0A951U6J6</accession>
<protein>
    <submittedName>
        <fullName evidence="2">NAD(P)-dependent oxidoreductase</fullName>
    </submittedName>
</protein>
<dbReference type="Gene3D" id="3.40.50.720">
    <property type="entry name" value="NAD(P)-binding Rossmann-like Domain"/>
    <property type="match status" value="1"/>
</dbReference>
<sequence>MVTGASGFLGRYTVAELLRRGHQLRTVSRSPLSWQHPALTQIQADLNQSDLAGALAGIDAVVHLAAAKTGDFQAQMASTVTATERLLQAMQAANVTRLIAISSFSVYDYLALSPNSLLDETSPLESNPSARDIYAQVKLIQEERVRQFGHGAVTVLRPGIIYGKEALWNASLGAKAGRTWLQINSGARLPLTYVENCASAIVCAVECKAAIGKTLNIVDDDLPTQRDYLAQVLPRLNDAPRLVSLPWSLIQPFSNLAWQTNKVLAGKLKPPGLLIPARLQARFKPLQYSNQQAKQILGWTPEYSLASALDRSCGEAELLAILHA</sequence>
<comment type="caution">
    <text evidence="2">The sequence shown here is derived from an EMBL/GenBank/DDBJ whole genome shotgun (WGS) entry which is preliminary data.</text>
</comment>
<feature type="domain" description="NAD-dependent epimerase/dehydratase" evidence="1">
    <location>
        <begin position="1"/>
        <end position="217"/>
    </location>
</feature>
<dbReference type="Proteomes" id="UP000707356">
    <property type="component" value="Unassembled WGS sequence"/>
</dbReference>
<evidence type="ECO:0000313" key="2">
    <source>
        <dbReference type="EMBL" id="MBW4467715.1"/>
    </source>
</evidence>
<evidence type="ECO:0000313" key="3">
    <source>
        <dbReference type="Proteomes" id="UP000707356"/>
    </source>
</evidence>
<dbReference type="SUPFAM" id="SSF51735">
    <property type="entry name" value="NAD(P)-binding Rossmann-fold domains"/>
    <property type="match status" value="1"/>
</dbReference>
<proteinExistence type="predicted"/>
<dbReference type="AlphaFoldDB" id="A0A951U6J6"/>
<dbReference type="InterPro" id="IPR036291">
    <property type="entry name" value="NAD(P)-bd_dom_sf"/>
</dbReference>
<dbReference type="GO" id="GO:0005737">
    <property type="term" value="C:cytoplasm"/>
    <property type="evidence" value="ECO:0007669"/>
    <property type="project" value="TreeGrafter"/>
</dbReference>
<name>A0A951U6J6_9CYAN</name>
<dbReference type="InterPro" id="IPR001509">
    <property type="entry name" value="Epimerase_deHydtase"/>
</dbReference>
<organism evidence="2 3">
    <name type="scientific">Pegethrix bostrychoides GSE-TBD4-15B</name>
    <dbReference type="NCBI Taxonomy" id="2839662"/>
    <lineage>
        <taxon>Bacteria</taxon>
        <taxon>Bacillati</taxon>
        <taxon>Cyanobacteriota</taxon>
        <taxon>Cyanophyceae</taxon>
        <taxon>Oculatellales</taxon>
        <taxon>Oculatellaceae</taxon>
        <taxon>Pegethrix</taxon>
    </lineage>
</organism>
<evidence type="ECO:0000259" key="1">
    <source>
        <dbReference type="Pfam" id="PF01370"/>
    </source>
</evidence>